<gene>
    <name evidence="7" type="ORF">EDM52_21225</name>
</gene>
<dbReference type="InterPro" id="IPR007627">
    <property type="entry name" value="RNA_pol_sigma70_r2"/>
</dbReference>
<dbReference type="CDD" id="cd06171">
    <property type="entry name" value="Sigma70_r4"/>
    <property type="match status" value="1"/>
</dbReference>
<keyword evidence="8" id="KW-1185">Reference proteome</keyword>
<dbReference type="GO" id="GO:0003677">
    <property type="term" value="F:DNA binding"/>
    <property type="evidence" value="ECO:0007669"/>
    <property type="project" value="InterPro"/>
</dbReference>
<evidence type="ECO:0000256" key="2">
    <source>
        <dbReference type="ARBA" id="ARBA00023015"/>
    </source>
</evidence>
<name>A0A3M8BXS6_9BACL</name>
<dbReference type="SUPFAM" id="SSF88946">
    <property type="entry name" value="Sigma2 domain of RNA polymerase sigma factors"/>
    <property type="match status" value="1"/>
</dbReference>
<dbReference type="PANTHER" id="PTHR43133:SF60">
    <property type="entry name" value="RNA POLYMERASE SIGMA FACTOR SIGV"/>
    <property type="match status" value="1"/>
</dbReference>
<dbReference type="EMBL" id="RHHR01000046">
    <property type="protein sequence ID" value="RNB68139.1"/>
    <property type="molecule type" value="Genomic_DNA"/>
</dbReference>
<keyword evidence="3" id="KW-0731">Sigma factor</keyword>
<evidence type="ECO:0000256" key="1">
    <source>
        <dbReference type="ARBA" id="ARBA00010641"/>
    </source>
</evidence>
<sequence>MNEDLEIRIREIFHCHYEDVYQFLVYFTGNRNEAEDLTQEVFIRLLHALPSFQGQSSLKTWILAIARNVAVDHYRKQKLFFLYPDKWLKSVPSTSEKPDEELEKKELQGELYNALTRLKPKYRAVIILRGLKEYSIKETAHILRCSEAKVKVDYHRALKLLGNHISSDLNIKVGITHELGW</sequence>
<feature type="domain" description="RNA polymerase sigma-70 region 2" evidence="5">
    <location>
        <begin position="13"/>
        <end position="78"/>
    </location>
</feature>
<dbReference type="SUPFAM" id="SSF88659">
    <property type="entry name" value="Sigma3 and sigma4 domains of RNA polymerase sigma factors"/>
    <property type="match status" value="1"/>
</dbReference>
<dbReference type="RefSeq" id="WP_122910938.1">
    <property type="nucleotide sequence ID" value="NZ_CBCSBE010000037.1"/>
</dbReference>
<comment type="similarity">
    <text evidence="1">Belongs to the sigma-70 factor family. ECF subfamily.</text>
</comment>
<evidence type="ECO:0000313" key="7">
    <source>
        <dbReference type="EMBL" id="RNB68139.1"/>
    </source>
</evidence>
<dbReference type="PANTHER" id="PTHR43133">
    <property type="entry name" value="RNA POLYMERASE ECF-TYPE SIGMA FACTO"/>
    <property type="match status" value="1"/>
</dbReference>
<dbReference type="InterPro" id="IPR036388">
    <property type="entry name" value="WH-like_DNA-bd_sf"/>
</dbReference>
<organism evidence="7 8">
    <name type="scientific">Brevibacillus invocatus</name>
    <dbReference type="NCBI Taxonomy" id="173959"/>
    <lineage>
        <taxon>Bacteria</taxon>
        <taxon>Bacillati</taxon>
        <taxon>Bacillota</taxon>
        <taxon>Bacilli</taxon>
        <taxon>Bacillales</taxon>
        <taxon>Paenibacillaceae</taxon>
        <taxon>Brevibacillus</taxon>
    </lineage>
</organism>
<dbReference type="AlphaFoldDB" id="A0A3M8BXS6"/>
<dbReference type="Gene3D" id="1.10.1740.10">
    <property type="match status" value="1"/>
</dbReference>
<evidence type="ECO:0000313" key="8">
    <source>
        <dbReference type="Proteomes" id="UP000282028"/>
    </source>
</evidence>
<dbReference type="OrthoDB" id="2470848at2"/>
<reference evidence="7 8" key="1">
    <citation type="submission" date="2018-10" db="EMBL/GenBank/DDBJ databases">
        <title>Phylogenomics of Brevibacillus.</title>
        <authorList>
            <person name="Dunlap C."/>
        </authorList>
    </citation>
    <scope>NUCLEOTIDE SEQUENCE [LARGE SCALE GENOMIC DNA]</scope>
    <source>
        <strain evidence="7 8">JCM 12215</strain>
    </source>
</reference>
<keyword evidence="2" id="KW-0805">Transcription regulation</keyword>
<proteinExistence type="inferred from homology"/>
<dbReference type="GO" id="GO:0006352">
    <property type="term" value="P:DNA-templated transcription initiation"/>
    <property type="evidence" value="ECO:0007669"/>
    <property type="project" value="InterPro"/>
</dbReference>
<dbReference type="Gene3D" id="1.10.10.10">
    <property type="entry name" value="Winged helix-like DNA-binding domain superfamily/Winged helix DNA-binding domain"/>
    <property type="match status" value="1"/>
</dbReference>
<feature type="domain" description="RNA polymerase sigma factor 70 region 4 type 2" evidence="6">
    <location>
        <begin position="110"/>
        <end position="161"/>
    </location>
</feature>
<dbReference type="NCBIfam" id="TIGR02937">
    <property type="entry name" value="sigma70-ECF"/>
    <property type="match status" value="1"/>
</dbReference>
<evidence type="ECO:0000259" key="6">
    <source>
        <dbReference type="Pfam" id="PF08281"/>
    </source>
</evidence>
<comment type="caution">
    <text evidence="7">The sequence shown here is derived from an EMBL/GenBank/DDBJ whole genome shotgun (WGS) entry which is preliminary data.</text>
</comment>
<dbReference type="GO" id="GO:0016987">
    <property type="term" value="F:sigma factor activity"/>
    <property type="evidence" value="ECO:0007669"/>
    <property type="project" value="UniProtKB-KW"/>
</dbReference>
<evidence type="ECO:0000256" key="4">
    <source>
        <dbReference type="ARBA" id="ARBA00023163"/>
    </source>
</evidence>
<dbReference type="Pfam" id="PF08281">
    <property type="entry name" value="Sigma70_r4_2"/>
    <property type="match status" value="1"/>
</dbReference>
<dbReference type="InterPro" id="IPR013249">
    <property type="entry name" value="RNA_pol_sigma70_r4_t2"/>
</dbReference>
<evidence type="ECO:0000256" key="3">
    <source>
        <dbReference type="ARBA" id="ARBA00023082"/>
    </source>
</evidence>
<dbReference type="InterPro" id="IPR014284">
    <property type="entry name" value="RNA_pol_sigma-70_dom"/>
</dbReference>
<dbReference type="InterPro" id="IPR013324">
    <property type="entry name" value="RNA_pol_sigma_r3/r4-like"/>
</dbReference>
<dbReference type="Proteomes" id="UP000282028">
    <property type="component" value="Unassembled WGS sequence"/>
</dbReference>
<keyword evidence="4" id="KW-0804">Transcription</keyword>
<accession>A0A3M8BXS6</accession>
<dbReference type="InterPro" id="IPR039425">
    <property type="entry name" value="RNA_pol_sigma-70-like"/>
</dbReference>
<dbReference type="Pfam" id="PF04542">
    <property type="entry name" value="Sigma70_r2"/>
    <property type="match status" value="1"/>
</dbReference>
<evidence type="ECO:0000259" key="5">
    <source>
        <dbReference type="Pfam" id="PF04542"/>
    </source>
</evidence>
<protein>
    <submittedName>
        <fullName evidence="7">RNA polymerase sigma factor</fullName>
    </submittedName>
</protein>
<dbReference type="InterPro" id="IPR013325">
    <property type="entry name" value="RNA_pol_sigma_r2"/>
</dbReference>